<feature type="compositionally biased region" description="Polar residues" evidence="1">
    <location>
        <begin position="8"/>
        <end position="21"/>
    </location>
</feature>
<keyword evidence="4" id="KW-1185">Reference proteome</keyword>
<keyword evidence="2" id="KW-0472">Membrane</keyword>
<feature type="compositionally biased region" description="Pro residues" evidence="1">
    <location>
        <begin position="84"/>
        <end position="101"/>
    </location>
</feature>
<evidence type="ECO:0000256" key="1">
    <source>
        <dbReference type="SAM" id="MobiDB-lite"/>
    </source>
</evidence>
<feature type="region of interest" description="Disordered" evidence="1">
    <location>
        <begin position="1"/>
        <end position="101"/>
    </location>
</feature>
<evidence type="ECO:0000313" key="3">
    <source>
        <dbReference type="EMBL" id="KAK8406073.1"/>
    </source>
</evidence>
<protein>
    <submittedName>
        <fullName evidence="3">Uncharacterized protein</fullName>
    </submittedName>
</protein>
<dbReference type="AlphaFoldDB" id="A0AAW0V3T9"/>
<gene>
    <name evidence="3" type="ORF">O3P69_007058</name>
</gene>
<organism evidence="3 4">
    <name type="scientific">Scylla paramamosain</name>
    <name type="common">Mud crab</name>
    <dbReference type="NCBI Taxonomy" id="85552"/>
    <lineage>
        <taxon>Eukaryota</taxon>
        <taxon>Metazoa</taxon>
        <taxon>Ecdysozoa</taxon>
        <taxon>Arthropoda</taxon>
        <taxon>Crustacea</taxon>
        <taxon>Multicrustacea</taxon>
        <taxon>Malacostraca</taxon>
        <taxon>Eumalacostraca</taxon>
        <taxon>Eucarida</taxon>
        <taxon>Decapoda</taxon>
        <taxon>Pleocyemata</taxon>
        <taxon>Brachyura</taxon>
        <taxon>Eubrachyura</taxon>
        <taxon>Portunoidea</taxon>
        <taxon>Portunidae</taxon>
        <taxon>Portuninae</taxon>
        <taxon>Scylla</taxon>
    </lineage>
</organism>
<comment type="caution">
    <text evidence="3">The sequence shown here is derived from an EMBL/GenBank/DDBJ whole genome shotgun (WGS) entry which is preliminary data.</text>
</comment>
<keyword evidence="2" id="KW-0812">Transmembrane</keyword>
<dbReference type="Proteomes" id="UP001487740">
    <property type="component" value="Unassembled WGS sequence"/>
</dbReference>
<reference evidence="3 4" key="1">
    <citation type="submission" date="2023-03" db="EMBL/GenBank/DDBJ databases">
        <title>High-quality genome of Scylla paramamosain provides insights in environmental adaptation.</title>
        <authorList>
            <person name="Zhang L."/>
        </authorList>
    </citation>
    <scope>NUCLEOTIDE SEQUENCE [LARGE SCALE GENOMIC DNA]</scope>
    <source>
        <strain evidence="3">LZ_2023a</strain>
        <tissue evidence="3">Muscle</tissue>
    </source>
</reference>
<accession>A0AAW0V3T9</accession>
<keyword evidence="2" id="KW-1133">Transmembrane helix</keyword>
<proteinExistence type="predicted"/>
<evidence type="ECO:0000313" key="4">
    <source>
        <dbReference type="Proteomes" id="UP001487740"/>
    </source>
</evidence>
<feature type="transmembrane region" description="Helical" evidence="2">
    <location>
        <begin position="149"/>
        <end position="170"/>
    </location>
</feature>
<sequence>MGRERGSESGTVPDTSDTRLSGGSRALGGWETRGLRWPRRGREGRQGSVWGEGRLGSIGAAAVKGKANPTSDAAAVPRLGELPWTPPTTPPTTPHGAPTPPPSLSALSLTLSTQPLTAQPSAVHCTHLFTFSSFTRLTKGERGTMRKMTIRETIIVVAVVVMMVVFQGSVTTPGQRRHDSSQPRAGLALRR</sequence>
<dbReference type="EMBL" id="JARAKH010000002">
    <property type="protein sequence ID" value="KAK8406073.1"/>
    <property type="molecule type" value="Genomic_DNA"/>
</dbReference>
<name>A0AAW0V3T9_SCYPA</name>
<feature type="region of interest" description="Disordered" evidence="1">
    <location>
        <begin position="171"/>
        <end position="191"/>
    </location>
</feature>
<evidence type="ECO:0000256" key="2">
    <source>
        <dbReference type="SAM" id="Phobius"/>
    </source>
</evidence>